<proteinExistence type="predicted"/>
<comment type="caution">
    <text evidence="2">The sequence shown here is derived from an EMBL/GenBank/DDBJ whole genome shotgun (WGS) entry which is preliminary data.</text>
</comment>
<feature type="non-terminal residue" evidence="2">
    <location>
        <position position="1"/>
    </location>
</feature>
<dbReference type="EMBL" id="JBBJCI010000337">
    <property type="protein sequence ID" value="KAK7234240.1"/>
    <property type="molecule type" value="Genomic_DNA"/>
</dbReference>
<protein>
    <recommendedName>
        <fullName evidence="4">Calmodulin</fullName>
    </recommendedName>
</protein>
<dbReference type="InterPro" id="IPR018247">
    <property type="entry name" value="EF_Hand_1_Ca_BS"/>
</dbReference>
<accession>A0ABR1FNK9</accession>
<dbReference type="PROSITE" id="PS00018">
    <property type="entry name" value="EF_HAND_1"/>
    <property type="match status" value="1"/>
</dbReference>
<reference evidence="2 3" key="1">
    <citation type="submission" date="2024-03" db="EMBL/GenBank/DDBJ databases">
        <title>Aureococcus anophagefferens CCMP1851 and Kratosvirus quantuckense: Draft genome of a second virus-susceptible host strain in the model system.</title>
        <authorList>
            <person name="Chase E."/>
            <person name="Truchon A.R."/>
            <person name="Schepens W."/>
            <person name="Wilhelm S.W."/>
        </authorList>
    </citation>
    <scope>NUCLEOTIDE SEQUENCE [LARGE SCALE GENOMIC DNA]</scope>
    <source>
        <strain evidence="2 3">CCMP1851</strain>
    </source>
</reference>
<sequence>DATREGNADLYSETNLAKRELIRDDPEILEWLDKWWIATQEFDDKDKDGAMDFEEYAYFHGRLKKWIHKWAGDRGVTLPKSNRVEAREQLEEDFAADSGESGLVLHEDFVNSIFELADMWTESVAKYEYVEFLKRGYAHVYKQHLDLDALNFPLSWRRYLDEDSSDEDSELSDDSLMDMPEAAVMEYIVDVYVAKMAHDASVDAMPRAKRHAKPSVADVALEILECREFPHEHGAHQFHVRVRSLARALQRFDGRNTWLYLFNRLVGCFTRNGRVRAIPTEGATFVARAYGEILPALFEARKRIPHGVNNELQRVMRGAKHQVYAGYVALNAARGALRRVHRDLRDAAEAKGAPLPRHAERRLREASDLALRSLARPLAGLVDDLNARRRGTKQTVLQASNLDNSVTTLVPAVDFLMLVANIWVGVHALDAEQRARDLAGRDERHDIEASHRESFRKSLLVDDPRGRKRQSGAWATAEKRYGAHRPPKPSNAHPYRQTARATARRKSKSRPPGGDAKASLRRVSLTAGVTQRRASHVGDKPRRSSVARKAVNAAGKPPPERRKKPASRESSILEMSVGAQSSRLSGKLASRARDLLEYELFDRSYG</sequence>
<evidence type="ECO:0000313" key="2">
    <source>
        <dbReference type="EMBL" id="KAK7234240.1"/>
    </source>
</evidence>
<organism evidence="2 3">
    <name type="scientific">Aureococcus anophagefferens</name>
    <name type="common">Harmful bloom alga</name>
    <dbReference type="NCBI Taxonomy" id="44056"/>
    <lineage>
        <taxon>Eukaryota</taxon>
        <taxon>Sar</taxon>
        <taxon>Stramenopiles</taxon>
        <taxon>Ochrophyta</taxon>
        <taxon>Pelagophyceae</taxon>
        <taxon>Pelagomonadales</taxon>
        <taxon>Pelagomonadaceae</taxon>
        <taxon>Aureococcus</taxon>
    </lineage>
</organism>
<gene>
    <name evidence="2" type="ORF">SO694_0036204</name>
</gene>
<keyword evidence="3" id="KW-1185">Reference proteome</keyword>
<evidence type="ECO:0000256" key="1">
    <source>
        <dbReference type="SAM" id="MobiDB-lite"/>
    </source>
</evidence>
<evidence type="ECO:0008006" key="4">
    <source>
        <dbReference type="Google" id="ProtNLM"/>
    </source>
</evidence>
<name>A0ABR1FNK9_AURAN</name>
<feature type="region of interest" description="Disordered" evidence="1">
    <location>
        <begin position="458"/>
        <end position="589"/>
    </location>
</feature>
<dbReference type="Proteomes" id="UP001363151">
    <property type="component" value="Unassembled WGS sequence"/>
</dbReference>
<evidence type="ECO:0000313" key="3">
    <source>
        <dbReference type="Proteomes" id="UP001363151"/>
    </source>
</evidence>